<protein>
    <submittedName>
        <fullName evidence="1">Uncharacterized protein</fullName>
    </submittedName>
</protein>
<name>A0A8J4WTT2_CLAMG</name>
<dbReference type="EMBL" id="QNUK01000660">
    <property type="protein sequence ID" value="KAF5890686.1"/>
    <property type="molecule type" value="Genomic_DNA"/>
</dbReference>
<evidence type="ECO:0000313" key="2">
    <source>
        <dbReference type="Proteomes" id="UP000727407"/>
    </source>
</evidence>
<accession>A0A8J4WTT2</accession>
<reference evidence="1" key="1">
    <citation type="submission" date="2020-07" db="EMBL/GenBank/DDBJ databases">
        <title>Clarias magur genome sequencing, assembly and annotation.</title>
        <authorList>
            <person name="Kushwaha B."/>
            <person name="Kumar R."/>
            <person name="Das P."/>
            <person name="Joshi C.G."/>
            <person name="Kumar D."/>
            <person name="Nagpure N.S."/>
            <person name="Pandey M."/>
            <person name="Agarwal S."/>
            <person name="Srivastava S."/>
            <person name="Singh M."/>
            <person name="Sahoo L."/>
            <person name="Jayasankar P."/>
            <person name="Meher P.K."/>
            <person name="Koringa P.G."/>
            <person name="Iquebal M.A."/>
            <person name="Das S.P."/>
            <person name="Bit A."/>
            <person name="Patnaik S."/>
            <person name="Patel N."/>
            <person name="Shah T.M."/>
            <person name="Hinsu A."/>
            <person name="Jena J.K."/>
        </authorList>
    </citation>
    <scope>NUCLEOTIDE SEQUENCE</scope>
    <source>
        <strain evidence="1">CIFAMagur01</strain>
        <tissue evidence="1">Testis</tissue>
    </source>
</reference>
<sequence>MRTSFRVCRSKRRSECVTLRSDAQSLVYDVICAVWSDDRSVDGWSAGSRARGEWTTYIWACNPLGFFGILSDAIAVYNQYGFL</sequence>
<dbReference type="AlphaFoldDB" id="A0A8J4WTT2"/>
<gene>
    <name evidence="1" type="ORF">DAT39_019614</name>
</gene>
<comment type="caution">
    <text evidence="1">The sequence shown here is derived from an EMBL/GenBank/DDBJ whole genome shotgun (WGS) entry which is preliminary data.</text>
</comment>
<organism evidence="1 2">
    <name type="scientific">Clarias magur</name>
    <name type="common">Asian catfish</name>
    <name type="synonym">Macropteronotus magur</name>
    <dbReference type="NCBI Taxonomy" id="1594786"/>
    <lineage>
        <taxon>Eukaryota</taxon>
        <taxon>Metazoa</taxon>
        <taxon>Chordata</taxon>
        <taxon>Craniata</taxon>
        <taxon>Vertebrata</taxon>
        <taxon>Euteleostomi</taxon>
        <taxon>Actinopterygii</taxon>
        <taxon>Neopterygii</taxon>
        <taxon>Teleostei</taxon>
        <taxon>Ostariophysi</taxon>
        <taxon>Siluriformes</taxon>
        <taxon>Clariidae</taxon>
        <taxon>Clarias</taxon>
    </lineage>
</organism>
<proteinExistence type="predicted"/>
<evidence type="ECO:0000313" key="1">
    <source>
        <dbReference type="EMBL" id="KAF5890686.1"/>
    </source>
</evidence>
<dbReference type="Proteomes" id="UP000727407">
    <property type="component" value="Unassembled WGS sequence"/>
</dbReference>
<keyword evidence="2" id="KW-1185">Reference proteome</keyword>